<sequence length="80" mass="9292">MLGENHSLTHEFPEHLDTITELCKLDESFAQNAKHYDALDKEIRVLELRGAPIDDRAMNQLKMERAELKDTLHRHLVNGK</sequence>
<dbReference type="Gene3D" id="6.10.280.50">
    <property type="match status" value="1"/>
</dbReference>
<comment type="caution">
    <text evidence="1">The sequence shown here is derived from an EMBL/GenBank/DDBJ whole genome shotgun (WGS) entry which is preliminary data.</text>
</comment>
<keyword evidence="2" id="KW-1185">Reference proteome</keyword>
<organism evidence="1 2">
    <name type="scientific">Vibrio proteolyticus NBRC 13287</name>
    <dbReference type="NCBI Taxonomy" id="1219065"/>
    <lineage>
        <taxon>Bacteria</taxon>
        <taxon>Pseudomonadati</taxon>
        <taxon>Pseudomonadota</taxon>
        <taxon>Gammaproteobacteria</taxon>
        <taxon>Vibrionales</taxon>
        <taxon>Vibrionaceae</taxon>
        <taxon>Vibrio</taxon>
    </lineage>
</organism>
<reference evidence="1 2" key="1">
    <citation type="submission" date="2013-09" db="EMBL/GenBank/DDBJ databases">
        <title>Whole genome shotgun sequence of Vibrio proteolyticus NBRC 13287.</title>
        <authorList>
            <person name="Isaki S."/>
            <person name="Hosoyama A."/>
            <person name="Numata M."/>
            <person name="Hashimoto M."/>
            <person name="Hosoyama Y."/>
            <person name="Tsuchikane K."/>
            <person name="Noguchi M."/>
            <person name="Hirakata S."/>
            <person name="Ichikawa N."/>
            <person name="Ohji S."/>
            <person name="Yamazoe A."/>
            <person name="Fujita N."/>
        </authorList>
    </citation>
    <scope>NUCLEOTIDE SEQUENCE [LARGE SCALE GENOMIC DNA]</scope>
    <source>
        <strain evidence="1 2">NBRC 13287</strain>
    </source>
</reference>
<dbReference type="AlphaFoldDB" id="U2ZVI8"/>
<dbReference type="InterPro" id="IPR038444">
    <property type="entry name" value="DUF465_sf"/>
</dbReference>
<evidence type="ECO:0008006" key="3">
    <source>
        <dbReference type="Google" id="ProtNLM"/>
    </source>
</evidence>
<dbReference type="InterPro" id="IPR007420">
    <property type="entry name" value="DUF465"/>
</dbReference>
<dbReference type="eggNOG" id="COG2841">
    <property type="taxonomic scope" value="Bacteria"/>
</dbReference>
<proteinExistence type="predicted"/>
<evidence type="ECO:0000313" key="1">
    <source>
        <dbReference type="EMBL" id="GAD65450.1"/>
    </source>
</evidence>
<name>U2ZVI8_VIBPR</name>
<dbReference type="RefSeq" id="WP_021703442.1">
    <property type="nucleotide sequence ID" value="NZ_BATJ01000001.1"/>
</dbReference>
<dbReference type="STRING" id="1219065.VPR01S_01_02230"/>
<protein>
    <recommendedName>
        <fullName evidence="3">DUF465 domain-containing protein</fullName>
    </recommendedName>
</protein>
<dbReference type="Proteomes" id="UP000016570">
    <property type="component" value="Unassembled WGS sequence"/>
</dbReference>
<evidence type="ECO:0000313" key="2">
    <source>
        <dbReference type="Proteomes" id="UP000016570"/>
    </source>
</evidence>
<accession>U2ZVI8</accession>
<dbReference type="Pfam" id="PF04325">
    <property type="entry name" value="DUF465"/>
    <property type="match status" value="1"/>
</dbReference>
<gene>
    <name evidence="1" type="ORF">VPR01S_01_02230</name>
</gene>
<dbReference type="EMBL" id="BATJ01000001">
    <property type="protein sequence ID" value="GAD65450.1"/>
    <property type="molecule type" value="Genomic_DNA"/>
</dbReference>